<keyword evidence="2" id="KW-1133">Transmembrane helix</keyword>
<feature type="transmembrane region" description="Helical" evidence="2">
    <location>
        <begin position="430"/>
        <end position="451"/>
    </location>
</feature>
<feature type="compositionally biased region" description="Basic residues" evidence="1">
    <location>
        <begin position="63"/>
        <end position="72"/>
    </location>
</feature>
<name>A0A0C9ZAM3_9AGAM</name>
<feature type="transmembrane region" description="Helical" evidence="2">
    <location>
        <begin position="554"/>
        <end position="575"/>
    </location>
</feature>
<dbReference type="AlphaFoldDB" id="A0A0C9ZAM3"/>
<dbReference type="Proteomes" id="UP000054485">
    <property type="component" value="Unassembled WGS sequence"/>
</dbReference>
<dbReference type="EMBL" id="KN835733">
    <property type="protein sequence ID" value="KIK34575.1"/>
    <property type="molecule type" value="Genomic_DNA"/>
</dbReference>
<evidence type="ECO:0000313" key="4">
    <source>
        <dbReference type="Proteomes" id="UP000054485"/>
    </source>
</evidence>
<dbReference type="HOGENOM" id="CLU_471864_0_0_1"/>
<accession>A0A0C9ZAM3</accession>
<reference evidence="4" key="2">
    <citation type="submission" date="2015-01" db="EMBL/GenBank/DDBJ databases">
        <title>Evolutionary Origins and Diversification of the Mycorrhizal Mutualists.</title>
        <authorList>
            <consortium name="DOE Joint Genome Institute"/>
            <consortium name="Mycorrhizal Genomics Consortium"/>
            <person name="Kohler A."/>
            <person name="Kuo A."/>
            <person name="Nagy L.G."/>
            <person name="Floudas D."/>
            <person name="Copeland A."/>
            <person name="Barry K.W."/>
            <person name="Cichocki N."/>
            <person name="Veneault-Fourrey C."/>
            <person name="LaButti K."/>
            <person name="Lindquist E.A."/>
            <person name="Lipzen A."/>
            <person name="Lundell T."/>
            <person name="Morin E."/>
            <person name="Murat C."/>
            <person name="Riley R."/>
            <person name="Ohm R."/>
            <person name="Sun H."/>
            <person name="Tunlid A."/>
            <person name="Henrissat B."/>
            <person name="Grigoriev I.V."/>
            <person name="Hibbett D.S."/>
            <person name="Martin F."/>
        </authorList>
    </citation>
    <scope>NUCLEOTIDE SEQUENCE [LARGE SCALE GENOMIC DNA]</scope>
    <source>
        <strain evidence="4">UH-Slu-Lm8-n1</strain>
    </source>
</reference>
<protein>
    <submittedName>
        <fullName evidence="3">Uncharacterized protein</fullName>
    </submittedName>
</protein>
<organism evidence="3 4">
    <name type="scientific">Suillus luteus UH-Slu-Lm8-n1</name>
    <dbReference type="NCBI Taxonomy" id="930992"/>
    <lineage>
        <taxon>Eukaryota</taxon>
        <taxon>Fungi</taxon>
        <taxon>Dikarya</taxon>
        <taxon>Basidiomycota</taxon>
        <taxon>Agaricomycotina</taxon>
        <taxon>Agaricomycetes</taxon>
        <taxon>Agaricomycetidae</taxon>
        <taxon>Boletales</taxon>
        <taxon>Suillineae</taxon>
        <taxon>Suillaceae</taxon>
        <taxon>Suillus</taxon>
    </lineage>
</organism>
<evidence type="ECO:0000256" key="1">
    <source>
        <dbReference type="SAM" id="MobiDB-lite"/>
    </source>
</evidence>
<evidence type="ECO:0000256" key="2">
    <source>
        <dbReference type="SAM" id="Phobius"/>
    </source>
</evidence>
<proteinExistence type="predicted"/>
<keyword evidence="2" id="KW-0472">Membrane</keyword>
<feature type="region of interest" description="Disordered" evidence="1">
    <location>
        <begin position="1"/>
        <end position="72"/>
    </location>
</feature>
<reference evidence="3 4" key="1">
    <citation type="submission" date="2014-04" db="EMBL/GenBank/DDBJ databases">
        <authorList>
            <consortium name="DOE Joint Genome Institute"/>
            <person name="Kuo A."/>
            <person name="Ruytinx J."/>
            <person name="Rineau F."/>
            <person name="Colpaert J."/>
            <person name="Kohler A."/>
            <person name="Nagy L.G."/>
            <person name="Floudas D."/>
            <person name="Copeland A."/>
            <person name="Barry K.W."/>
            <person name="Cichocki N."/>
            <person name="Veneault-Fourrey C."/>
            <person name="LaButti K."/>
            <person name="Lindquist E.A."/>
            <person name="Lipzen A."/>
            <person name="Lundell T."/>
            <person name="Morin E."/>
            <person name="Murat C."/>
            <person name="Sun H."/>
            <person name="Tunlid A."/>
            <person name="Henrissat B."/>
            <person name="Grigoriev I.V."/>
            <person name="Hibbett D.S."/>
            <person name="Martin F."/>
            <person name="Nordberg H.P."/>
            <person name="Cantor M.N."/>
            <person name="Hua S.X."/>
        </authorList>
    </citation>
    <scope>NUCLEOTIDE SEQUENCE [LARGE SCALE GENOMIC DNA]</scope>
    <source>
        <strain evidence="3 4">UH-Slu-Lm8-n1</strain>
    </source>
</reference>
<sequence>MEQAQEELLTKKVVPVQPKPRAHKATKPVVENGDDHTDSIMDADEAASHQEAVEDMEDEAAGAKKKRAMKKGGKPLIRDAISNMQGKMNEALSKVEGDKAMTRVSDGKDRVTPHINVSTKKLTLGTASTTATSAQIPIWKPVAPAQIPDAEALIGNFSDDIDDTLECEATIAQSKGKSKSKVASIFDDNSDINKPIAPVMYESDDDLATPFVECRQFSQEPRAPFTQADNPLKRKAHAHEFSDDDEGSMVSDWSMDIEGPDLEDAIVDYDDTPEPEPVVVKKEKTSVSVATSVTDSKLPAPKKVKVEPSTARAHGAPAVKRQLNVDTTPDHMKPRSSYLNVDLPATMQVDQCWTKQYLPTIMLWAGSYQEIWNIPDEVLLLHAQLIFDVVYKERNINIIQGGVIHSLLLGTAHLNAINGYVDVPKLDTHALATCGMVGIIALSATAIERALRMFADNNLKVKQVLVSGLRGKLAIKLPKVLNKTTGKMTNAPFLFSGVRWTKVTTSFIKSISSKPAGYVDTTIQMVRACTALNDETDTPHGSFNDDGSEDDERAMICFILLTFMATGFFFAQTLLSYY</sequence>
<keyword evidence="4" id="KW-1185">Reference proteome</keyword>
<dbReference type="OrthoDB" id="2755811at2759"/>
<gene>
    <name evidence="3" type="ORF">CY34DRAFT_110229</name>
</gene>
<keyword evidence="2" id="KW-0812">Transmembrane</keyword>
<evidence type="ECO:0000313" key="3">
    <source>
        <dbReference type="EMBL" id="KIK34575.1"/>
    </source>
</evidence>
<dbReference type="InParanoid" id="A0A0C9ZAM3"/>